<name>A0AAW6RJ79_9BURK</name>
<dbReference type="AlphaFoldDB" id="A0AAW6RJ79"/>
<dbReference type="Proteomes" id="UP001237156">
    <property type="component" value="Unassembled WGS sequence"/>
</dbReference>
<gene>
    <name evidence="1" type="ORF">QB898_03485</name>
</gene>
<organism evidence="1 2">
    <name type="scientific">Ottowia cancrivicina</name>
    <dbReference type="NCBI Taxonomy" id="3040346"/>
    <lineage>
        <taxon>Bacteria</taxon>
        <taxon>Pseudomonadati</taxon>
        <taxon>Pseudomonadota</taxon>
        <taxon>Betaproteobacteria</taxon>
        <taxon>Burkholderiales</taxon>
        <taxon>Comamonadaceae</taxon>
        <taxon>Ottowia</taxon>
    </lineage>
</organism>
<sequence>MIEKNNASNTGKRLEKWMKGVCGMGVPRHVSIEAAMESQRSDKDKNARRFRRALMMTQVIKKPAFLFE</sequence>
<comment type="caution">
    <text evidence="1">The sequence shown here is derived from an EMBL/GenBank/DDBJ whole genome shotgun (WGS) entry which is preliminary data.</text>
</comment>
<reference evidence="1 2" key="1">
    <citation type="submission" date="2023-04" db="EMBL/GenBank/DDBJ databases">
        <title>Ottowia paracancer sp. nov., isolated from human stomach.</title>
        <authorList>
            <person name="Song Y."/>
        </authorList>
    </citation>
    <scope>NUCLEOTIDE SEQUENCE [LARGE SCALE GENOMIC DNA]</scope>
    <source>
        <strain evidence="1 2">10c7w1</strain>
    </source>
</reference>
<keyword evidence="2" id="KW-1185">Reference proteome</keyword>
<dbReference type="RefSeq" id="WP_279523808.1">
    <property type="nucleotide sequence ID" value="NZ_JARVII010000004.1"/>
</dbReference>
<proteinExistence type="predicted"/>
<accession>A0AAW6RJ79</accession>
<evidence type="ECO:0000313" key="2">
    <source>
        <dbReference type="Proteomes" id="UP001237156"/>
    </source>
</evidence>
<protein>
    <submittedName>
        <fullName evidence="1">Uncharacterized protein</fullName>
    </submittedName>
</protein>
<dbReference type="EMBL" id="JARVII010000004">
    <property type="protein sequence ID" value="MDG9698792.1"/>
    <property type="molecule type" value="Genomic_DNA"/>
</dbReference>
<evidence type="ECO:0000313" key="1">
    <source>
        <dbReference type="EMBL" id="MDG9698792.1"/>
    </source>
</evidence>